<keyword evidence="1 3" id="KW-0479">Metal-binding</keyword>
<keyword evidence="3" id="KW-0560">Oxidoreductase</keyword>
<evidence type="ECO:0000256" key="3">
    <source>
        <dbReference type="RuleBase" id="RU003682"/>
    </source>
</evidence>
<keyword evidence="6" id="KW-1185">Reference proteome</keyword>
<dbReference type="Gene3D" id="2.60.120.330">
    <property type="entry name" value="B-lactam Antibiotic, Isopenicillin N Synthase, Chain"/>
    <property type="match status" value="1"/>
</dbReference>
<accession>A0A540L8C8</accession>
<dbReference type="InterPro" id="IPR026992">
    <property type="entry name" value="DIOX_N"/>
</dbReference>
<evidence type="ECO:0000256" key="1">
    <source>
        <dbReference type="ARBA" id="ARBA00022723"/>
    </source>
</evidence>
<organism evidence="5 6">
    <name type="scientific">Malus baccata</name>
    <name type="common">Siberian crab apple</name>
    <name type="synonym">Pyrus baccata</name>
    <dbReference type="NCBI Taxonomy" id="106549"/>
    <lineage>
        <taxon>Eukaryota</taxon>
        <taxon>Viridiplantae</taxon>
        <taxon>Streptophyta</taxon>
        <taxon>Embryophyta</taxon>
        <taxon>Tracheophyta</taxon>
        <taxon>Spermatophyta</taxon>
        <taxon>Magnoliopsida</taxon>
        <taxon>eudicotyledons</taxon>
        <taxon>Gunneridae</taxon>
        <taxon>Pentapetalae</taxon>
        <taxon>rosids</taxon>
        <taxon>fabids</taxon>
        <taxon>Rosales</taxon>
        <taxon>Rosaceae</taxon>
        <taxon>Amygdaloideae</taxon>
        <taxon>Maleae</taxon>
        <taxon>Malus</taxon>
    </lineage>
</organism>
<evidence type="ECO:0000313" key="6">
    <source>
        <dbReference type="Proteomes" id="UP000315295"/>
    </source>
</evidence>
<dbReference type="InterPro" id="IPR050231">
    <property type="entry name" value="Iron_ascorbate_oxido_reductase"/>
</dbReference>
<gene>
    <name evidence="5" type="ORF">C1H46_031704</name>
</gene>
<dbReference type="InterPro" id="IPR044861">
    <property type="entry name" value="IPNS-like_FE2OG_OXY"/>
</dbReference>
<dbReference type="Pfam" id="PF03171">
    <property type="entry name" value="2OG-FeII_Oxy"/>
    <property type="match status" value="1"/>
</dbReference>
<evidence type="ECO:0000259" key="4">
    <source>
        <dbReference type="PROSITE" id="PS51471"/>
    </source>
</evidence>
<dbReference type="InterPro" id="IPR027443">
    <property type="entry name" value="IPNS-like_sf"/>
</dbReference>
<sequence>MFQATNHGVPQNLVDDMESTVRSLFSLPPQQKLKAARLPDGFSGYGFHRISAFCEKLTWSESFTTVGSPLEHYRQLWPQEYTKFCCIAEEYEREMKRLAARLMWLMLGSLGISTEDIKWAGPRGEFEDASAVLQFNSYPACPDPDRTMGLAQHTDSSLISIIHQSSNASGLQVFRQGEEGRGWLMVPPVPGAFVINVGDFIHMLSNGFYQSVLHRAVVNRSQHRLSVACLYGPPENAQVSPLSKLLGPSCPPLYPPLTWNEYLGTKAKLHNKALESLRLCAPMN</sequence>
<dbReference type="Proteomes" id="UP000315295">
    <property type="component" value="Unassembled WGS sequence"/>
</dbReference>
<dbReference type="SUPFAM" id="SSF51197">
    <property type="entry name" value="Clavaminate synthase-like"/>
    <property type="match status" value="1"/>
</dbReference>
<dbReference type="AlphaFoldDB" id="A0A540L8C8"/>
<comment type="similarity">
    <text evidence="3">Belongs to the iron/ascorbate-dependent oxidoreductase family.</text>
</comment>
<reference evidence="5 6" key="1">
    <citation type="journal article" date="2019" name="G3 (Bethesda)">
        <title>Sequencing of a Wild Apple (Malus baccata) Genome Unravels the Differences Between Cultivated and Wild Apple Species Regarding Disease Resistance and Cold Tolerance.</title>
        <authorList>
            <person name="Chen X."/>
        </authorList>
    </citation>
    <scope>NUCLEOTIDE SEQUENCE [LARGE SCALE GENOMIC DNA]</scope>
    <source>
        <strain evidence="6">cv. Shandingzi</strain>
        <tissue evidence="5">Leaves</tissue>
    </source>
</reference>
<comment type="caution">
    <text evidence="5">The sequence shown here is derived from an EMBL/GenBank/DDBJ whole genome shotgun (WGS) entry which is preliminary data.</text>
</comment>
<keyword evidence="2 3" id="KW-0408">Iron</keyword>
<protein>
    <recommendedName>
        <fullName evidence="4">Fe2OG dioxygenase domain-containing protein</fullName>
    </recommendedName>
</protein>
<name>A0A540L8C8_MALBA</name>
<dbReference type="EMBL" id="VIEB01000710">
    <property type="protein sequence ID" value="TQD82735.1"/>
    <property type="molecule type" value="Genomic_DNA"/>
</dbReference>
<dbReference type="GO" id="GO:0046872">
    <property type="term" value="F:metal ion binding"/>
    <property type="evidence" value="ECO:0007669"/>
    <property type="project" value="UniProtKB-KW"/>
</dbReference>
<evidence type="ECO:0000256" key="2">
    <source>
        <dbReference type="ARBA" id="ARBA00023004"/>
    </source>
</evidence>
<dbReference type="STRING" id="106549.A0A540L8C8"/>
<dbReference type="PANTHER" id="PTHR47990">
    <property type="entry name" value="2-OXOGLUTARATE (2OG) AND FE(II)-DEPENDENT OXYGENASE SUPERFAMILY PROTEIN-RELATED"/>
    <property type="match status" value="1"/>
</dbReference>
<dbReference type="InterPro" id="IPR005123">
    <property type="entry name" value="Oxoglu/Fe-dep_dioxygenase_dom"/>
</dbReference>
<dbReference type="GO" id="GO:0016491">
    <property type="term" value="F:oxidoreductase activity"/>
    <property type="evidence" value="ECO:0007669"/>
    <property type="project" value="UniProtKB-KW"/>
</dbReference>
<feature type="domain" description="Fe2OG dioxygenase" evidence="4">
    <location>
        <begin position="128"/>
        <end position="233"/>
    </location>
</feature>
<evidence type="ECO:0000313" key="5">
    <source>
        <dbReference type="EMBL" id="TQD82735.1"/>
    </source>
</evidence>
<dbReference type="PROSITE" id="PS51471">
    <property type="entry name" value="FE2OG_OXY"/>
    <property type="match status" value="1"/>
</dbReference>
<dbReference type="Pfam" id="PF14226">
    <property type="entry name" value="DIOX_N"/>
    <property type="match status" value="1"/>
</dbReference>
<proteinExistence type="inferred from homology"/>